<evidence type="ECO:0000313" key="2">
    <source>
        <dbReference type="EMBL" id="KAK8726364.1"/>
    </source>
</evidence>
<comment type="caution">
    <text evidence="2">The sequence shown here is derived from an EMBL/GenBank/DDBJ whole genome shotgun (WGS) entry which is preliminary data.</text>
</comment>
<keyword evidence="1" id="KW-1133">Transmembrane helix</keyword>
<evidence type="ECO:0000256" key="1">
    <source>
        <dbReference type="SAM" id="Phobius"/>
    </source>
</evidence>
<keyword evidence="3" id="KW-1185">Reference proteome</keyword>
<dbReference type="Proteomes" id="UP001445076">
    <property type="component" value="Unassembled WGS sequence"/>
</dbReference>
<feature type="transmembrane region" description="Helical" evidence="1">
    <location>
        <begin position="140"/>
        <end position="164"/>
    </location>
</feature>
<gene>
    <name evidence="2" type="ORF">OTU49_010228</name>
</gene>
<organism evidence="2 3">
    <name type="scientific">Cherax quadricarinatus</name>
    <name type="common">Australian red claw crayfish</name>
    <dbReference type="NCBI Taxonomy" id="27406"/>
    <lineage>
        <taxon>Eukaryota</taxon>
        <taxon>Metazoa</taxon>
        <taxon>Ecdysozoa</taxon>
        <taxon>Arthropoda</taxon>
        <taxon>Crustacea</taxon>
        <taxon>Multicrustacea</taxon>
        <taxon>Malacostraca</taxon>
        <taxon>Eumalacostraca</taxon>
        <taxon>Eucarida</taxon>
        <taxon>Decapoda</taxon>
        <taxon>Pleocyemata</taxon>
        <taxon>Astacidea</taxon>
        <taxon>Parastacoidea</taxon>
        <taxon>Parastacidae</taxon>
        <taxon>Cherax</taxon>
    </lineage>
</organism>
<evidence type="ECO:0008006" key="4">
    <source>
        <dbReference type="Google" id="ProtNLM"/>
    </source>
</evidence>
<evidence type="ECO:0000313" key="3">
    <source>
        <dbReference type="Proteomes" id="UP001445076"/>
    </source>
</evidence>
<reference evidence="2 3" key="1">
    <citation type="journal article" date="2024" name="BMC Genomics">
        <title>Genome assembly of redclaw crayfish (Cherax quadricarinatus) provides insights into its immune adaptation and hypoxia tolerance.</title>
        <authorList>
            <person name="Liu Z."/>
            <person name="Zheng J."/>
            <person name="Li H."/>
            <person name="Fang K."/>
            <person name="Wang S."/>
            <person name="He J."/>
            <person name="Zhou D."/>
            <person name="Weng S."/>
            <person name="Chi M."/>
            <person name="Gu Z."/>
            <person name="He J."/>
            <person name="Li F."/>
            <person name="Wang M."/>
        </authorList>
    </citation>
    <scope>NUCLEOTIDE SEQUENCE [LARGE SCALE GENOMIC DNA]</scope>
    <source>
        <strain evidence="2">ZL_2023a</strain>
    </source>
</reference>
<dbReference type="EMBL" id="JARKIK010000079">
    <property type="protein sequence ID" value="KAK8726364.1"/>
    <property type="molecule type" value="Genomic_DNA"/>
</dbReference>
<dbReference type="AlphaFoldDB" id="A0AAW0WG91"/>
<keyword evidence="1" id="KW-0472">Membrane</keyword>
<sequence length="188" mass="21031">PYVDSVVRADSEAEDEMLPAELPKITLTWTATGDDYDNGTVLGYEVRFSSNHTSLLRNFDNDCQNPVLLSLPESQKMRHLLLEAGRSLTLELEREIEIDKLYYVALVAFDKKNWKSSLSNVAAFYYATASELSQEPLSDWQISLIVIFVLIFLADLGGAVFYYLERVYGGGTRPLSLTPQVVVATAPL</sequence>
<protein>
    <recommendedName>
        <fullName evidence="4">Fibronectin type-III domain-containing protein</fullName>
    </recommendedName>
</protein>
<keyword evidence="1" id="KW-0812">Transmembrane</keyword>
<name>A0AAW0WG91_CHEQU</name>
<feature type="non-terminal residue" evidence="2">
    <location>
        <position position="1"/>
    </location>
</feature>
<accession>A0AAW0WG91</accession>
<proteinExistence type="predicted"/>